<protein>
    <submittedName>
        <fullName evidence="1">Uncharacterized protein</fullName>
    </submittedName>
</protein>
<keyword evidence="2" id="KW-1185">Reference proteome</keyword>
<dbReference type="Proteomes" id="UP000321306">
    <property type="component" value="Unassembled WGS sequence"/>
</dbReference>
<proteinExistence type="predicted"/>
<gene>
    <name evidence="1" type="ORF">DC3_09320</name>
</gene>
<dbReference type="EMBL" id="BJXB01000003">
    <property type="protein sequence ID" value="GEM45297.1"/>
    <property type="molecule type" value="Genomic_DNA"/>
</dbReference>
<reference evidence="1 2" key="1">
    <citation type="submission" date="2019-07" db="EMBL/GenBank/DDBJ databases">
        <title>Whole genome shotgun sequence of Deinococcus cellulosilyticus NBRC 106333.</title>
        <authorList>
            <person name="Hosoyama A."/>
            <person name="Uohara A."/>
            <person name="Ohji S."/>
            <person name="Ichikawa N."/>
        </authorList>
    </citation>
    <scope>NUCLEOTIDE SEQUENCE [LARGE SCALE GENOMIC DNA]</scope>
    <source>
        <strain evidence="1 2">NBRC 106333</strain>
    </source>
</reference>
<comment type="caution">
    <text evidence="1">The sequence shown here is derived from an EMBL/GenBank/DDBJ whole genome shotgun (WGS) entry which is preliminary data.</text>
</comment>
<dbReference type="RefSeq" id="WP_146882765.1">
    <property type="nucleotide sequence ID" value="NZ_BJXB01000003.1"/>
</dbReference>
<sequence length="79" mass="8359">MSLKRNEVLVLGSVALASLAFIGGAWIVADRLERAIRETNLSKASNSIGNAADKVSGVIDGVGNVVDTVEDWLSKFKTL</sequence>
<evidence type="ECO:0000313" key="2">
    <source>
        <dbReference type="Proteomes" id="UP000321306"/>
    </source>
</evidence>
<dbReference type="AlphaFoldDB" id="A0A511MYS7"/>
<organism evidence="1 2">
    <name type="scientific">Deinococcus cellulosilyticus (strain DSM 18568 / NBRC 106333 / KACC 11606 / 5516J-15)</name>
    <dbReference type="NCBI Taxonomy" id="1223518"/>
    <lineage>
        <taxon>Bacteria</taxon>
        <taxon>Thermotogati</taxon>
        <taxon>Deinococcota</taxon>
        <taxon>Deinococci</taxon>
        <taxon>Deinococcales</taxon>
        <taxon>Deinococcaceae</taxon>
        <taxon>Deinococcus</taxon>
    </lineage>
</organism>
<accession>A0A511MYS7</accession>
<name>A0A511MYS7_DEIC1</name>
<evidence type="ECO:0000313" key="1">
    <source>
        <dbReference type="EMBL" id="GEM45297.1"/>
    </source>
</evidence>